<dbReference type="Pfam" id="PF00890">
    <property type="entry name" value="FAD_binding_2"/>
    <property type="match status" value="1"/>
</dbReference>
<dbReference type="NCBIfam" id="NF006130">
    <property type="entry name" value="PRK08274.1"/>
    <property type="match status" value="1"/>
</dbReference>
<protein>
    <recommendedName>
        <fullName evidence="5">FAD-dependent oxidoreductase 2 FAD-binding domain-containing protein</fullName>
    </recommendedName>
</protein>
<dbReference type="Proteomes" id="UP001212997">
    <property type="component" value="Unassembled WGS sequence"/>
</dbReference>
<dbReference type="SUPFAM" id="SSF51905">
    <property type="entry name" value="FAD/NAD(P)-binding domain"/>
    <property type="match status" value="1"/>
</dbReference>
<keyword evidence="7" id="KW-1185">Reference proteome</keyword>
<gene>
    <name evidence="6" type="ORF">NLI96_g1431</name>
</gene>
<evidence type="ECO:0000313" key="7">
    <source>
        <dbReference type="Proteomes" id="UP001212997"/>
    </source>
</evidence>
<evidence type="ECO:0000259" key="5">
    <source>
        <dbReference type="Pfam" id="PF00890"/>
    </source>
</evidence>
<dbReference type="InterPro" id="IPR050315">
    <property type="entry name" value="FAD-oxidoreductase_2"/>
</dbReference>
<feature type="domain" description="FAD-dependent oxidoreductase 2 FAD-binding" evidence="5">
    <location>
        <begin position="43"/>
        <end position="529"/>
    </location>
</feature>
<evidence type="ECO:0000313" key="6">
    <source>
        <dbReference type="EMBL" id="KAJ3490424.1"/>
    </source>
</evidence>
<dbReference type="Gene3D" id="3.90.700.10">
    <property type="entry name" value="Succinate dehydrogenase/fumarate reductase flavoprotein, catalytic domain"/>
    <property type="match status" value="1"/>
</dbReference>
<dbReference type="Gene3D" id="3.50.50.60">
    <property type="entry name" value="FAD/NAD(P)-binding domain"/>
    <property type="match status" value="1"/>
</dbReference>
<accession>A0AAD5VBZ7</accession>
<dbReference type="EMBL" id="JANAWD010000028">
    <property type="protein sequence ID" value="KAJ3490424.1"/>
    <property type="molecule type" value="Genomic_DNA"/>
</dbReference>
<keyword evidence="4" id="KW-0560">Oxidoreductase</keyword>
<organism evidence="6 7">
    <name type="scientific">Meripilus lineatus</name>
    <dbReference type="NCBI Taxonomy" id="2056292"/>
    <lineage>
        <taxon>Eukaryota</taxon>
        <taxon>Fungi</taxon>
        <taxon>Dikarya</taxon>
        <taxon>Basidiomycota</taxon>
        <taxon>Agaricomycotina</taxon>
        <taxon>Agaricomycetes</taxon>
        <taxon>Polyporales</taxon>
        <taxon>Meripilaceae</taxon>
        <taxon>Meripilus</taxon>
    </lineage>
</organism>
<reference evidence="6" key="1">
    <citation type="submission" date="2022-07" db="EMBL/GenBank/DDBJ databases">
        <title>Genome Sequence of Physisporinus lineatus.</title>
        <authorList>
            <person name="Buettner E."/>
        </authorList>
    </citation>
    <scope>NUCLEOTIDE SEQUENCE</scope>
    <source>
        <strain evidence="6">VT162</strain>
    </source>
</reference>
<name>A0AAD5VBZ7_9APHY</name>
<dbReference type="SUPFAM" id="SSF56425">
    <property type="entry name" value="Succinate dehydrogenase/fumarate reductase flavoprotein, catalytic domain"/>
    <property type="match status" value="1"/>
</dbReference>
<proteinExistence type="predicted"/>
<evidence type="ECO:0000256" key="3">
    <source>
        <dbReference type="ARBA" id="ARBA00022827"/>
    </source>
</evidence>
<dbReference type="InterPro" id="IPR027477">
    <property type="entry name" value="Succ_DH/fumarate_Rdtase_cat_sf"/>
</dbReference>
<comment type="caution">
    <text evidence="6">The sequence shown here is derived from an EMBL/GenBank/DDBJ whole genome shotgun (WGS) entry which is preliminary data.</text>
</comment>
<keyword evidence="2" id="KW-0285">Flavoprotein</keyword>
<evidence type="ECO:0000256" key="4">
    <source>
        <dbReference type="ARBA" id="ARBA00023002"/>
    </source>
</evidence>
<dbReference type="InterPro" id="IPR003953">
    <property type="entry name" value="FAD-dep_OxRdtase_2_FAD-bd"/>
</dbReference>
<comment type="cofactor">
    <cofactor evidence="1">
        <name>FAD</name>
        <dbReference type="ChEBI" id="CHEBI:57692"/>
    </cofactor>
</comment>
<evidence type="ECO:0000256" key="1">
    <source>
        <dbReference type="ARBA" id="ARBA00001974"/>
    </source>
</evidence>
<dbReference type="AlphaFoldDB" id="A0AAD5VBZ7"/>
<sequence>MRWEEVLSSTTAEPPEITPNGSLVSLILVYLGDFTTMTKPAFDCVVVGSGNAGSCAAIAAKDAGCRTVLLIDKCPASWVGGNGYFTAGATRTAHGGLPDLLPLVHNVPASSDLASKIDIDPYSPEDFIDDIMRVGDNKPDAGLVKTLVENSREGVQWLADRIKVPFTFSFNRQAYVVDGRQKFWGGLALSVEQGGKGLVEAHQKALVEAGVEMWFDSCASELIREGGRIKGLAIEKKGERLVVETPSVILACGGFEASRDLRAKHLGDHWSHAKVRGTPYNTGDGLDLATRVGAKLFGDFTSCHSTCWDFLAPADAGDRTLSNQYTKSGYPLGLMLNAHGKRFVDEGRDFRNFTYAKYGREILKQPHGAAWQVWDSKVTDLLRVEEYGDGITRKIWANSLEELGEKLESDGLGRREAFLQTIAEYNSAVQAFHLQNPTRILNPAIKDGLSTQSEQASLSVPKSNWALRIDTPPYLAVKVTCGITFTFGGLAIDPNTAAVLDNDGMAIPGLFCTGELVGGLFYNNYPGGSGLIAGCVFGRKAGKEAGKFVSR</sequence>
<dbReference type="GO" id="GO:0016491">
    <property type="term" value="F:oxidoreductase activity"/>
    <property type="evidence" value="ECO:0007669"/>
    <property type="project" value="UniProtKB-KW"/>
</dbReference>
<evidence type="ECO:0000256" key="2">
    <source>
        <dbReference type="ARBA" id="ARBA00022630"/>
    </source>
</evidence>
<keyword evidence="3" id="KW-0274">FAD</keyword>
<dbReference type="PANTHER" id="PTHR43400">
    <property type="entry name" value="FUMARATE REDUCTASE"/>
    <property type="match status" value="1"/>
</dbReference>
<dbReference type="InterPro" id="IPR036188">
    <property type="entry name" value="FAD/NAD-bd_sf"/>
</dbReference>
<dbReference type="PANTHER" id="PTHR43400:SF7">
    <property type="entry name" value="FAD-DEPENDENT OXIDOREDUCTASE 2 FAD BINDING DOMAIN-CONTAINING PROTEIN"/>
    <property type="match status" value="1"/>
</dbReference>